<gene>
    <name evidence="1" type="ORF">E5A73_20600</name>
</gene>
<dbReference type="Proteomes" id="UP000306147">
    <property type="component" value="Unassembled WGS sequence"/>
</dbReference>
<organism evidence="1 2">
    <name type="scientific">Sphingomonas gei</name>
    <dbReference type="NCBI Taxonomy" id="1395960"/>
    <lineage>
        <taxon>Bacteria</taxon>
        <taxon>Pseudomonadati</taxon>
        <taxon>Pseudomonadota</taxon>
        <taxon>Alphaproteobacteria</taxon>
        <taxon>Sphingomonadales</taxon>
        <taxon>Sphingomonadaceae</taxon>
        <taxon>Sphingomonas</taxon>
    </lineage>
</organism>
<accession>A0A4S1WYT7</accession>
<dbReference type="NCBIfam" id="NF040576">
    <property type="entry name" value="T2SS_GspM_XpsM"/>
    <property type="match status" value="1"/>
</dbReference>
<dbReference type="InterPro" id="IPR034756">
    <property type="entry name" value="T2SSM_b"/>
</dbReference>
<dbReference type="RefSeq" id="WP_135965743.1">
    <property type="nucleotide sequence ID" value="NZ_SRXT01000010.1"/>
</dbReference>
<dbReference type="OrthoDB" id="7572100at2"/>
<reference evidence="1 2" key="1">
    <citation type="submission" date="2019-04" db="EMBL/GenBank/DDBJ databases">
        <title>Sphingomonas psychrotolerans sp. nov., isolated from soil in the Tianshan Mountains, Xinjiang, China.</title>
        <authorList>
            <person name="Luo Y."/>
            <person name="Sheng H."/>
        </authorList>
    </citation>
    <scope>NUCLEOTIDE SEQUENCE [LARGE SCALE GENOMIC DNA]</scope>
    <source>
        <strain evidence="1 2">ZFGT-11</strain>
    </source>
</reference>
<name>A0A4S1WYT7_9SPHN</name>
<keyword evidence="2" id="KW-1185">Reference proteome</keyword>
<protein>
    <recommendedName>
        <fullName evidence="3">General secretion pathway protein GspM</fullName>
    </recommendedName>
</protein>
<dbReference type="Pfam" id="PF10741">
    <property type="entry name" value="T2SSM_b"/>
    <property type="match status" value="1"/>
</dbReference>
<evidence type="ECO:0008006" key="3">
    <source>
        <dbReference type="Google" id="ProtNLM"/>
    </source>
</evidence>
<evidence type="ECO:0000313" key="1">
    <source>
        <dbReference type="EMBL" id="TGX48708.1"/>
    </source>
</evidence>
<evidence type="ECO:0000313" key="2">
    <source>
        <dbReference type="Proteomes" id="UP000306147"/>
    </source>
</evidence>
<dbReference type="EMBL" id="SRXT01000010">
    <property type="protein sequence ID" value="TGX48708.1"/>
    <property type="molecule type" value="Genomic_DNA"/>
</dbReference>
<proteinExistence type="predicted"/>
<dbReference type="AlphaFoldDB" id="A0A4S1WYT7"/>
<sequence>MRPTSARERRLIALLILTALVAALYFLVVAPIVAGFESRADRLDRLALTYTRNLRTIAAIPRLRRHAESQRAAAASFAAAVPNAEAGREWLRDRLQRAVEGAGGEFREGDDVEASPGWVRASAEARMTLTQLIAALAHLQNQPPWLIVETVSVTGGNAIAPGQSPVLEVEIEATIPLRPAAAR</sequence>
<comment type="caution">
    <text evidence="1">The sequence shown here is derived from an EMBL/GenBank/DDBJ whole genome shotgun (WGS) entry which is preliminary data.</text>
</comment>